<accession>A0ABT8YWD0</accession>
<evidence type="ECO:0000313" key="2">
    <source>
        <dbReference type="EMBL" id="MDO7019921.1"/>
    </source>
</evidence>
<dbReference type="RefSeq" id="WP_304392252.1">
    <property type="nucleotide sequence ID" value="NZ_JAUPBM010000031.1"/>
</dbReference>
<evidence type="ECO:0000313" key="3">
    <source>
        <dbReference type="Proteomes" id="UP001175147"/>
    </source>
</evidence>
<comment type="caution">
    <text evidence="2">The sequence shown here is derived from an EMBL/GenBank/DDBJ whole genome shotgun (WGS) entry which is preliminary data.</text>
</comment>
<sequence length="108" mass="12750">MSYFIDLLRRIWNFIKRIFVKIINFASNIVNFFKNRNRLRKLEEDRDIIAVSIKENLGNNNYRVVNCLYDEAQEEIVDMEEDAIGIESNGLDAKTKQSFGNKDMIVLK</sequence>
<gene>
    <name evidence="2" type="ORF">Q5M86_03935</name>
</gene>
<dbReference type="Proteomes" id="UP001175147">
    <property type="component" value="Unassembled WGS sequence"/>
</dbReference>
<keyword evidence="3" id="KW-1185">Reference proteome</keyword>
<proteinExistence type="predicted"/>
<reference evidence="2" key="1">
    <citation type="submission" date="2023-07" db="EMBL/GenBank/DDBJ databases">
        <title>Mucosal microbiota of week-old chicken and adult hens.</title>
        <authorList>
            <person name="Volf J."/>
            <person name="Karasova D."/>
            <person name="Crhanova M."/>
            <person name="Faldynova M."/>
            <person name="Prikrylova H."/>
            <person name="Zeman M."/>
            <person name="Babak V."/>
            <person name="Rajova J."/>
            <person name="Rychlik I."/>
        </authorList>
    </citation>
    <scope>NUCLEOTIDE SEQUENCE</scope>
    <source>
        <strain evidence="2">ET902</strain>
    </source>
</reference>
<evidence type="ECO:0000256" key="1">
    <source>
        <dbReference type="SAM" id="Coils"/>
    </source>
</evidence>
<protein>
    <submittedName>
        <fullName evidence="2">Uncharacterized protein</fullName>
    </submittedName>
</protein>
<organism evidence="2 3">
    <name type="scientific">Brachyspira innocens</name>
    <dbReference type="NCBI Taxonomy" id="13264"/>
    <lineage>
        <taxon>Bacteria</taxon>
        <taxon>Pseudomonadati</taxon>
        <taxon>Spirochaetota</taxon>
        <taxon>Spirochaetia</taxon>
        <taxon>Brachyspirales</taxon>
        <taxon>Brachyspiraceae</taxon>
        <taxon>Brachyspira</taxon>
    </lineage>
</organism>
<feature type="coiled-coil region" evidence="1">
    <location>
        <begin position="62"/>
        <end position="89"/>
    </location>
</feature>
<dbReference type="EMBL" id="JAUPBM010000031">
    <property type="protein sequence ID" value="MDO7019921.1"/>
    <property type="molecule type" value="Genomic_DNA"/>
</dbReference>
<keyword evidence="1" id="KW-0175">Coiled coil</keyword>
<name>A0ABT8YWD0_9SPIR</name>